<dbReference type="EMBL" id="NEVH01016346">
    <property type="protein sequence ID" value="PNF25286.1"/>
    <property type="molecule type" value="Genomic_DNA"/>
</dbReference>
<name>A0A2J7Q9N4_9NEOP</name>
<gene>
    <name evidence="1" type="ORF">B7P43_G11534</name>
</gene>
<comment type="caution">
    <text evidence="1">The sequence shown here is derived from an EMBL/GenBank/DDBJ whole genome shotgun (WGS) entry which is preliminary data.</text>
</comment>
<organism evidence="1 2">
    <name type="scientific">Cryptotermes secundus</name>
    <dbReference type="NCBI Taxonomy" id="105785"/>
    <lineage>
        <taxon>Eukaryota</taxon>
        <taxon>Metazoa</taxon>
        <taxon>Ecdysozoa</taxon>
        <taxon>Arthropoda</taxon>
        <taxon>Hexapoda</taxon>
        <taxon>Insecta</taxon>
        <taxon>Pterygota</taxon>
        <taxon>Neoptera</taxon>
        <taxon>Polyneoptera</taxon>
        <taxon>Dictyoptera</taxon>
        <taxon>Blattodea</taxon>
        <taxon>Blattoidea</taxon>
        <taxon>Termitoidae</taxon>
        <taxon>Kalotermitidae</taxon>
        <taxon>Cryptotermitinae</taxon>
        <taxon>Cryptotermes</taxon>
    </lineage>
</organism>
<evidence type="ECO:0000313" key="1">
    <source>
        <dbReference type="EMBL" id="PNF25286.1"/>
    </source>
</evidence>
<accession>A0A2J7Q9N4</accession>
<sequence length="181" mass="21744">MPYIILRVRWCDIVVLNVHGPSQDKIDDMKDRFYEGLQHVFDNFPKYHMKILLRRHSSILDVQSSDCDTDHYRVVEKVRKRPAVSKQTTHRVHMERFNLKKLNEIEGKGQYRTEISNSFAALENLDTEVDISRAWKSIRQNIARKKYEYYGFVYERISVSHFTHSTTEYYNEKLHRNCITQ</sequence>
<protein>
    <submittedName>
        <fullName evidence="1">Uncharacterized protein</fullName>
    </submittedName>
</protein>
<keyword evidence="2" id="KW-1185">Reference proteome</keyword>
<reference evidence="1 2" key="1">
    <citation type="submission" date="2017-12" db="EMBL/GenBank/DDBJ databases">
        <title>Hemimetabolous genomes reveal molecular basis of termite eusociality.</title>
        <authorList>
            <person name="Harrison M.C."/>
            <person name="Jongepier E."/>
            <person name="Robertson H.M."/>
            <person name="Arning N."/>
            <person name="Bitard-Feildel T."/>
            <person name="Chao H."/>
            <person name="Childers C.P."/>
            <person name="Dinh H."/>
            <person name="Doddapaneni H."/>
            <person name="Dugan S."/>
            <person name="Gowin J."/>
            <person name="Greiner C."/>
            <person name="Han Y."/>
            <person name="Hu H."/>
            <person name="Hughes D.S.T."/>
            <person name="Huylmans A.-K."/>
            <person name="Kemena C."/>
            <person name="Kremer L.P.M."/>
            <person name="Lee S.L."/>
            <person name="Lopez-Ezquerra A."/>
            <person name="Mallet L."/>
            <person name="Monroy-Kuhn J.M."/>
            <person name="Moser A."/>
            <person name="Murali S.C."/>
            <person name="Muzny D.M."/>
            <person name="Otani S."/>
            <person name="Piulachs M.-D."/>
            <person name="Poelchau M."/>
            <person name="Qu J."/>
            <person name="Schaub F."/>
            <person name="Wada-Katsumata A."/>
            <person name="Worley K.C."/>
            <person name="Xie Q."/>
            <person name="Ylla G."/>
            <person name="Poulsen M."/>
            <person name="Gibbs R.A."/>
            <person name="Schal C."/>
            <person name="Richards S."/>
            <person name="Belles X."/>
            <person name="Korb J."/>
            <person name="Bornberg-Bauer E."/>
        </authorList>
    </citation>
    <scope>NUCLEOTIDE SEQUENCE [LARGE SCALE GENOMIC DNA]</scope>
    <source>
        <tissue evidence="1">Whole body</tissue>
    </source>
</reference>
<evidence type="ECO:0000313" key="2">
    <source>
        <dbReference type="Proteomes" id="UP000235965"/>
    </source>
</evidence>
<dbReference type="Proteomes" id="UP000235965">
    <property type="component" value="Unassembled WGS sequence"/>
</dbReference>
<dbReference type="AlphaFoldDB" id="A0A2J7Q9N4"/>
<proteinExistence type="predicted"/>
<dbReference type="InParanoid" id="A0A2J7Q9N4"/>